<protein>
    <recommendedName>
        <fullName evidence="3">MULE transposase domain-containing protein</fullName>
    </recommendedName>
</protein>
<sequence length="348" mass="40369">MTYIPDTLNILPHGSMFVHRLEPTLHVYYNGNALRVAARNVLHTLVADGVHSFQPRQLKRKDQLHTVHGVCRNGVKVPLLYVISSKKNEKVYATIFRHLRDEFNASMHPTNLRVVIDFEKVPINAAERNCAFHLAQAWNRRRDRVRLSPSINGARKSIEVEAVRALTTVPVAREHLACGPCSEFLKYLEETWYTGIFADLWNKFEVEELKTTNLAEAYHSQLNTLMDGDHPTLSRLEALRHLDIEAESVFIRLQRVTLRDSATPPFHKFLLIQVLSHEKYIRTKDRERRETIAQEMRRYLARHPFFLRNCINENLHCKFSGDYPQGVSGADIEQYCRTMSHFVSNTTI</sequence>
<dbReference type="AlphaFoldDB" id="A0A0C2H227"/>
<accession>A0A0C2H227</accession>
<gene>
    <name evidence="1" type="ORF">ANCDUO_06277</name>
</gene>
<keyword evidence="2" id="KW-1185">Reference proteome</keyword>
<dbReference type="EMBL" id="KN728665">
    <property type="protein sequence ID" value="KIH63421.1"/>
    <property type="molecule type" value="Genomic_DNA"/>
</dbReference>
<proteinExistence type="predicted"/>
<evidence type="ECO:0000313" key="2">
    <source>
        <dbReference type="Proteomes" id="UP000054047"/>
    </source>
</evidence>
<reference evidence="1 2" key="1">
    <citation type="submission" date="2013-12" db="EMBL/GenBank/DDBJ databases">
        <title>Draft genome of the parsitic nematode Ancylostoma duodenale.</title>
        <authorList>
            <person name="Mitreva M."/>
        </authorList>
    </citation>
    <scope>NUCLEOTIDE SEQUENCE [LARGE SCALE GENOMIC DNA]</scope>
    <source>
        <strain evidence="1 2">Zhejiang</strain>
    </source>
</reference>
<name>A0A0C2H227_9BILA</name>
<evidence type="ECO:0000313" key="1">
    <source>
        <dbReference type="EMBL" id="KIH63421.1"/>
    </source>
</evidence>
<evidence type="ECO:0008006" key="3">
    <source>
        <dbReference type="Google" id="ProtNLM"/>
    </source>
</evidence>
<dbReference type="Proteomes" id="UP000054047">
    <property type="component" value="Unassembled WGS sequence"/>
</dbReference>
<organism evidence="1 2">
    <name type="scientific">Ancylostoma duodenale</name>
    <dbReference type="NCBI Taxonomy" id="51022"/>
    <lineage>
        <taxon>Eukaryota</taxon>
        <taxon>Metazoa</taxon>
        <taxon>Ecdysozoa</taxon>
        <taxon>Nematoda</taxon>
        <taxon>Chromadorea</taxon>
        <taxon>Rhabditida</taxon>
        <taxon>Rhabditina</taxon>
        <taxon>Rhabditomorpha</taxon>
        <taxon>Strongyloidea</taxon>
        <taxon>Ancylostomatidae</taxon>
        <taxon>Ancylostomatinae</taxon>
        <taxon>Ancylostoma</taxon>
    </lineage>
</organism>
<dbReference type="OrthoDB" id="5839148at2759"/>